<feature type="transmembrane region" description="Helical" evidence="1">
    <location>
        <begin position="77"/>
        <end position="96"/>
    </location>
</feature>
<feature type="transmembrane region" description="Helical" evidence="1">
    <location>
        <begin position="45"/>
        <end position="68"/>
    </location>
</feature>
<name>A0ABX9XNK5_9PSED</name>
<sequence length="141" mass="15114">MRRSELPPSNIRGRLLAAAFAFLLWGGWALIANWHAGQHHALIAGLLQGSASAIITLLMAICATALFARLPGPIMRIALPPLLIVSISFSGLWLAHTANATPSLWTTILPPSCMAFAYCLYLTLSLARDAGARSPEQQPND</sequence>
<keyword evidence="1" id="KW-0812">Transmembrane</keyword>
<accession>A0ABX9XNK5</accession>
<dbReference type="Proteomes" id="UP000275199">
    <property type="component" value="Unassembled WGS sequence"/>
</dbReference>
<keyword evidence="3" id="KW-1185">Reference proteome</keyword>
<keyword evidence="1" id="KW-0472">Membrane</keyword>
<organism evidence="2 3">
    <name type="scientific">Pseudomonas neustonica</name>
    <dbReference type="NCBI Taxonomy" id="2487346"/>
    <lineage>
        <taxon>Bacteria</taxon>
        <taxon>Pseudomonadati</taxon>
        <taxon>Pseudomonadota</taxon>
        <taxon>Gammaproteobacteria</taxon>
        <taxon>Pseudomonadales</taxon>
        <taxon>Pseudomonadaceae</taxon>
        <taxon>Pseudomonas</taxon>
    </lineage>
</organism>
<comment type="caution">
    <text evidence="2">The sequence shown here is derived from an EMBL/GenBank/DDBJ whole genome shotgun (WGS) entry which is preliminary data.</text>
</comment>
<evidence type="ECO:0008006" key="4">
    <source>
        <dbReference type="Google" id="ProtNLM"/>
    </source>
</evidence>
<dbReference type="EMBL" id="RKKU01000003">
    <property type="protein sequence ID" value="ROZ87406.1"/>
    <property type="molecule type" value="Genomic_DNA"/>
</dbReference>
<feature type="transmembrane region" description="Helical" evidence="1">
    <location>
        <begin position="108"/>
        <end position="127"/>
    </location>
</feature>
<evidence type="ECO:0000313" key="2">
    <source>
        <dbReference type="EMBL" id="ROZ87406.1"/>
    </source>
</evidence>
<reference evidence="2 3" key="1">
    <citation type="submission" date="2018-11" db="EMBL/GenBank/DDBJ databases">
        <authorList>
            <person name="Jang G.I."/>
            <person name="Hwang C.Y."/>
        </authorList>
    </citation>
    <scope>NUCLEOTIDE SEQUENCE [LARGE SCALE GENOMIC DNA]</scope>
    <source>
        <strain evidence="2 3">SSM26</strain>
    </source>
</reference>
<dbReference type="RefSeq" id="WP_123888313.1">
    <property type="nucleotide sequence ID" value="NZ_RKKU01000003.1"/>
</dbReference>
<evidence type="ECO:0000313" key="3">
    <source>
        <dbReference type="Proteomes" id="UP000275199"/>
    </source>
</evidence>
<proteinExistence type="predicted"/>
<protein>
    <recommendedName>
        <fullName evidence="4">Transmembrane protein</fullName>
    </recommendedName>
</protein>
<evidence type="ECO:0000256" key="1">
    <source>
        <dbReference type="SAM" id="Phobius"/>
    </source>
</evidence>
<keyword evidence="1" id="KW-1133">Transmembrane helix</keyword>
<gene>
    <name evidence="2" type="ORF">EF096_03905</name>
</gene>